<reference evidence="2 3" key="1">
    <citation type="journal article" date="2018" name="Nat. Biotechnol.">
        <title>A standardized bacterial taxonomy based on genome phylogeny substantially revises the tree of life.</title>
        <authorList>
            <person name="Parks D.H."/>
            <person name="Chuvochina M."/>
            <person name="Waite D.W."/>
            <person name="Rinke C."/>
            <person name="Skarshewski A."/>
            <person name="Chaumeil P.A."/>
            <person name="Hugenholtz P."/>
        </authorList>
    </citation>
    <scope>NUCLEOTIDE SEQUENCE [LARGE SCALE GENOMIC DNA]</scope>
    <source>
        <strain evidence="2">UBA10948</strain>
    </source>
</reference>
<protein>
    <submittedName>
        <fullName evidence="2">DUF2294 domain-containing protein</fullName>
    </submittedName>
</protein>
<dbReference type="STRING" id="378794.GCA_001570625_01871"/>
<dbReference type="InterPro" id="IPR018745">
    <property type="entry name" value="MpsC"/>
</dbReference>
<evidence type="ECO:0000313" key="3">
    <source>
        <dbReference type="Proteomes" id="UP000263273"/>
    </source>
</evidence>
<dbReference type="EMBL" id="DNZF01000172">
    <property type="protein sequence ID" value="HBK53819.1"/>
    <property type="molecule type" value="Genomic_DNA"/>
</dbReference>
<comment type="caution">
    <text evidence="2">The sequence shown here is derived from an EMBL/GenBank/DDBJ whole genome shotgun (WGS) entry which is preliminary data.</text>
</comment>
<accession>A0A354YX81</accession>
<sequence>MPFAPDKNGQSHNAINIDAQHKLDERQRKKLQHEFKIYMEQYFKEKLGKGVDYTKIIIWEDMVIVRGERFLTEPEQFIVKTAAGKEVVRAARMQVARQHSIDNVPHFEEKLQARVIHQTYDIEPENDFWIHVMVYDRILTK</sequence>
<dbReference type="Proteomes" id="UP000263273">
    <property type="component" value="Unassembled WGS sequence"/>
</dbReference>
<evidence type="ECO:0000259" key="1">
    <source>
        <dbReference type="Pfam" id="PF10057"/>
    </source>
</evidence>
<gene>
    <name evidence="2" type="ORF">DDZ44_07785</name>
</gene>
<organism evidence="2 3">
    <name type="scientific">Syntrophomonas wolfei</name>
    <dbReference type="NCBI Taxonomy" id="863"/>
    <lineage>
        <taxon>Bacteria</taxon>
        <taxon>Bacillati</taxon>
        <taxon>Bacillota</taxon>
        <taxon>Clostridia</taxon>
        <taxon>Eubacteriales</taxon>
        <taxon>Syntrophomonadaceae</taxon>
        <taxon>Syntrophomonas</taxon>
    </lineage>
</organism>
<feature type="domain" description="Na+-translocating membrane potential-generating system MpsC" evidence="1">
    <location>
        <begin position="28"/>
        <end position="137"/>
    </location>
</feature>
<evidence type="ECO:0000313" key="2">
    <source>
        <dbReference type="EMBL" id="HBK53819.1"/>
    </source>
</evidence>
<proteinExistence type="predicted"/>
<name>A0A354YX81_9FIRM</name>
<dbReference type="Pfam" id="PF10057">
    <property type="entry name" value="MpsC"/>
    <property type="match status" value="1"/>
</dbReference>
<dbReference type="AlphaFoldDB" id="A0A354YX81"/>